<dbReference type="InterPro" id="IPR000871">
    <property type="entry name" value="Beta-lactam_class-A"/>
</dbReference>
<evidence type="ECO:0000313" key="2">
    <source>
        <dbReference type="EMBL" id="CAE08628.1"/>
    </source>
</evidence>
<dbReference type="KEGG" id="syw:SYNW2113"/>
<protein>
    <recommendedName>
        <fullName evidence="1">Beta-lactamase class A catalytic domain-containing protein</fullName>
    </recommendedName>
</protein>
<dbReference type="GO" id="GO:0008800">
    <property type="term" value="F:beta-lactamase activity"/>
    <property type="evidence" value="ECO:0007669"/>
    <property type="project" value="InterPro"/>
</dbReference>
<proteinExistence type="predicted"/>
<keyword evidence="3" id="KW-1185">Reference proteome</keyword>
<dbReference type="Pfam" id="PF13354">
    <property type="entry name" value="Beta-lactamase2"/>
    <property type="match status" value="1"/>
</dbReference>
<evidence type="ECO:0000313" key="3">
    <source>
        <dbReference type="Proteomes" id="UP000001422"/>
    </source>
</evidence>
<dbReference type="SUPFAM" id="SSF56601">
    <property type="entry name" value="beta-lactamase/transpeptidase-like"/>
    <property type="match status" value="1"/>
</dbReference>
<gene>
    <name evidence="2" type="ordered locus">SYNW2113</name>
</gene>
<accession>Q7U4F5</accession>
<feature type="domain" description="Beta-lactamase class A catalytic" evidence="1">
    <location>
        <begin position="91"/>
        <end position="272"/>
    </location>
</feature>
<evidence type="ECO:0000259" key="1">
    <source>
        <dbReference type="Pfam" id="PF13354"/>
    </source>
</evidence>
<dbReference type="STRING" id="84588.SYNW2113"/>
<dbReference type="InterPro" id="IPR012338">
    <property type="entry name" value="Beta-lactam/transpept-like"/>
</dbReference>
<reference evidence="2 3" key="1">
    <citation type="journal article" date="2003" name="Nature">
        <title>The genome of a motile marine Synechococcus.</title>
        <authorList>
            <person name="Palenik B."/>
            <person name="Brahamsha B."/>
            <person name="Larimer F."/>
            <person name="Land M."/>
            <person name="Hauser L."/>
            <person name="Chain P."/>
            <person name="Lamerdin J."/>
            <person name="Regala W."/>
            <person name="Allen E.A."/>
            <person name="McCarren J."/>
            <person name="Paulsen I."/>
            <person name="Dufresne A."/>
            <person name="Partensky F."/>
            <person name="Webb E."/>
            <person name="Waterbury J."/>
        </authorList>
    </citation>
    <scope>NUCLEOTIDE SEQUENCE [LARGE SCALE GENOMIC DNA]</scope>
    <source>
        <strain evidence="2 3">WH8102</strain>
    </source>
</reference>
<dbReference type="GO" id="GO:0046677">
    <property type="term" value="P:response to antibiotic"/>
    <property type="evidence" value="ECO:0007669"/>
    <property type="project" value="InterPro"/>
</dbReference>
<dbReference type="eggNOG" id="COG2367">
    <property type="taxonomic scope" value="Bacteria"/>
</dbReference>
<dbReference type="PANTHER" id="PTHR35333">
    <property type="entry name" value="BETA-LACTAMASE"/>
    <property type="match status" value="1"/>
</dbReference>
<dbReference type="GO" id="GO:0030655">
    <property type="term" value="P:beta-lactam antibiotic catabolic process"/>
    <property type="evidence" value="ECO:0007669"/>
    <property type="project" value="InterPro"/>
</dbReference>
<dbReference type="Proteomes" id="UP000001422">
    <property type="component" value="Chromosome"/>
</dbReference>
<sequence length="295" mass="32961">MAFYRPDPAMASHLESVLDQLDAAGRPGLRNSLSITWVRYSDVSPEAGQGLGAAWNQDRCVYPASVVKLIYAVAVERWQQRDLIPGSDELQRAMLDMIADSSNDATGLVVDLLTGTTSGPELHGERWEQWQRQRRLVNDWLASLQWPELDGVNCCQKTWGDGPYGREKRFYGADNGNRNALSTAATARMMEAVMTGAVVSPPACRRLRDLLSRSLDPDQRRADPENQVDGFLGEGLPEGCRLWSKAGWMSQARHDAAWWQQPEQPPTLLVAFSNGTERARDERLLPELARLLDTL</sequence>
<dbReference type="PANTHER" id="PTHR35333:SF3">
    <property type="entry name" value="BETA-LACTAMASE-TYPE TRANSPEPTIDASE FOLD CONTAINING PROTEIN"/>
    <property type="match status" value="1"/>
</dbReference>
<dbReference type="EMBL" id="BX569694">
    <property type="protein sequence ID" value="CAE08628.1"/>
    <property type="molecule type" value="Genomic_DNA"/>
</dbReference>
<dbReference type="RefSeq" id="WP_011128970.1">
    <property type="nucleotide sequence ID" value="NC_005070.1"/>
</dbReference>
<dbReference type="Gene3D" id="3.40.710.10">
    <property type="entry name" value="DD-peptidase/beta-lactamase superfamily"/>
    <property type="match status" value="1"/>
</dbReference>
<dbReference type="HOGENOM" id="CLU_924163_0_0_3"/>
<dbReference type="AlphaFoldDB" id="Q7U4F5"/>
<organism evidence="2 3">
    <name type="scientific">Parasynechococcus marenigrum (strain WH8102)</name>
    <dbReference type="NCBI Taxonomy" id="84588"/>
    <lineage>
        <taxon>Bacteria</taxon>
        <taxon>Bacillati</taxon>
        <taxon>Cyanobacteriota</taxon>
        <taxon>Cyanophyceae</taxon>
        <taxon>Synechococcales</taxon>
        <taxon>Prochlorococcaceae</taxon>
        <taxon>Parasynechococcus</taxon>
        <taxon>Parasynechococcus marenigrum</taxon>
    </lineage>
</organism>
<name>Q7U4F5_PARMW</name>
<dbReference type="InterPro" id="IPR045155">
    <property type="entry name" value="Beta-lactam_cat"/>
</dbReference>